<feature type="transmembrane region" description="Helical" evidence="2">
    <location>
        <begin position="130"/>
        <end position="153"/>
    </location>
</feature>
<evidence type="ECO:0000313" key="3">
    <source>
        <dbReference type="EMBL" id="KAG1312338.1"/>
    </source>
</evidence>
<feature type="transmembrane region" description="Helical" evidence="2">
    <location>
        <begin position="42"/>
        <end position="63"/>
    </location>
</feature>
<proteinExistence type="predicted"/>
<feature type="compositionally biased region" description="Low complexity" evidence="1">
    <location>
        <begin position="237"/>
        <end position="246"/>
    </location>
</feature>
<sequence>MFPFSVFTSHLDERRTLHTLTAFDSSIIIPSISETLTSYIRFIPLILASFVSIISASISFYLLPSNSKNLVQQRALLWINSSLCLFNIILISIPYGLTLQTYSTKINNMCAYLNNHDYTCKINTSKVETILIGISLGLFLLGIICSFICCYNLKVKMAKLTTENNRLSFYSDQGTRTVINQVQPAQPNTEKLNDYHIMPPSVLDQDTIWNSELQKERISLRPPPPAPPTTHHRPIHNNSNLTNSNTASSFVTQPFYESASSLSINEEILLPPSLPFVNNPKRPLSHGSDNTFGAANRSSTMLADDSASHSSSLTDPNARRGSGNTLLYGSGSSAQSNHTLGTFNLNKASNRCESIDYSSDEAHNTVSEGGQQQIPETMFNHNLHQRINDYLHNTKTS</sequence>
<feature type="compositionally biased region" description="Polar residues" evidence="1">
    <location>
        <begin position="287"/>
        <end position="301"/>
    </location>
</feature>
<evidence type="ECO:0000256" key="1">
    <source>
        <dbReference type="SAM" id="MobiDB-lite"/>
    </source>
</evidence>
<feature type="compositionally biased region" description="Polar residues" evidence="1">
    <location>
        <begin position="322"/>
        <end position="334"/>
    </location>
</feature>
<keyword evidence="2" id="KW-1133">Transmembrane helix</keyword>
<keyword evidence="2" id="KW-0472">Membrane</keyword>
<protein>
    <submittedName>
        <fullName evidence="3">Uncharacterized protein</fullName>
    </submittedName>
</protein>
<keyword evidence="4" id="KW-1185">Reference proteome</keyword>
<comment type="caution">
    <text evidence="3">The sequence shown here is derived from an EMBL/GenBank/DDBJ whole genome shotgun (WGS) entry which is preliminary data.</text>
</comment>
<feature type="transmembrane region" description="Helical" evidence="2">
    <location>
        <begin position="75"/>
        <end position="97"/>
    </location>
</feature>
<gene>
    <name evidence="3" type="ORF">G6F64_003103</name>
</gene>
<evidence type="ECO:0000256" key="2">
    <source>
        <dbReference type="SAM" id="Phobius"/>
    </source>
</evidence>
<name>A0A9P6XF12_RHIOR</name>
<keyword evidence="2" id="KW-0812">Transmembrane</keyword>
<dbReference type="EMBL" id="JAANQT010000292">
    <property type="protein sequence ID" value="KAG1312338.1"/>
    <property type="molecule type" value="Genomic_DNA"/>
</dbReference>
<reference evidence="3" key="1">
    <citation type="journal article" date="2020" name="Microb. Genom.">
        <title>Genetic diversity of clinical and environmental Mucorales isolates obtained from an investigation of mucormycosis cases among solid organ transplant recipients.</title>
        <authorList>
            <person name="Nguyen M.H."/>
            <person name="Kaul D."/>
            <person name="Muto C."/>
            <person name="Cheng S.J."/>
            <person name="Richter R.A."/>
            <person name="Bruno V.M."/>
            <person name="Liu G."/>
            <person name="Beyhan S."/>
            <person name="Sundermann A.J."/>
            <person name="Mounaud S."/>
            <person name="Pasculle A.W."/>
            <person name="Nierman W.C."/>
            <person name="Driscoll E."/>
            <person name="Cumbie R."/>
            <person name="Clancy C.J."/>
            <person name="Dupont C.L."/>
        </authorList>
    </citation>
    <scope>NUCLEOTIDE SEQUENCE</scope>
    <source>
        <strain evidence="3">GL11</strain>
    </source>
</reference>
<dbReference type="Proteomes" id="UP000716291">
    <property type="component" value="Unassembled WGS sequence"/>
</dbReference>
<dbReference type="AlphaFoldDB" id="A0A9P6XF12"/>
<feature type="region of interest" description="Disordered" evidence="1">
    <location>
        <begin position="280"/>
        <end position="334"/>
    </location>
</feature>
<feature type="compositionally biased region" description="Low complexity" evidence="1">
    <location>
        <begin position="302"/>
        <end position="313"/>
    </location>
</feature>
<feature type="region of interest" description="Disordered" evidence="1">
    <location>
        <begin position="218"/>
        <end position="246"/>
    </location>
</feature>
<organism evidence="3 4">
    <name type="scientific">Rhizopus oryzae</name>
    <name type="common">Mucormycosis agent</name>
    <name type="synonym">Rhizopus arrhizus var. delemar</name>
    <dbReference type="NCBI Taxonomy" id="64495"/>
    <lineage>
        <taxon>Eukaryota</taxon>
        <taxon>Fungi</taxon>
        <taxon>Fungi incertae sedis</taxon>
        <taxon>Mucoromycota</taxon>
        <taxon>Mucoromycotina</taxon>
        <taxon>Mucoromycetes</taxon>
        <taxon>Mucorales</taxon>
        <taxon>Mucorineae</taxon>
        <taxon>Rhizopodaceae</taxon>
        <taxon>Rhizopus</taxon>
    </lineage>
</organism>
<accession>A0A9P6XF12</accession>
<evidence type="ECO:0000313" key="4">
    <source>
        <dbReference type="Proteomes" id="UP000716291"/>
    </source>
</evidence>